<keyword evidence="8" id="KW-0472">Membrane</keyword>
<evidence type="ECO:0000313" key="9">
    <source>
        <dbReference type="EMBL" id="QDV38780.1"/>
    </source>
</evidence>
<dbReference type="HAMAP" id="MF_00090">
    <property type="entry name" value="PIMT"/>
    <property type="match status" value="1"/>
</dbReference>
<protein>
    <recommendedName>
        <fullName evidence="7">Protein-L-isoaspartate O-methyltransferase</fullName>
        <ecNumber evidence="7">2.1.1.77</ecNumber>
    </recommendedName>
    <alternativeName>
        <fullName evidence="7">L-isoaspartyl protein carboxyl methyltransferase</fullName>
    </alternativeName>
    <alternativeName>
        <fullName evidence="7">Protein L-isoaspartyl methyltransferase</fullName>
    </alternativeName>
    <alternativeName>
        <fullName evidence="7">Protein-beta-aspartate methyltransferase</fullName>
        <shortName evidence="7">PIMT</shortName>
    </alternativeName>
</protein>
<gene>
    <name evidence="9" type="primary">pcm_3</name>
    <name evidence="7" type="synonym">pcm</name>
    <name evidence="9" type="ORF">ElP_67370</name>
</gene>
<accession>A0A518HD69</accession>
<feature type="active site" evidence="7">
    <location>
        <position position="108"/>
    </location>
</feature>
<proteinExistence type="inferred from homology"/>
<keyword evidence="8" id="KW-1133">Transmembrane helix</keyword>
<dbReference type="GO" id="GO:0005737">
    <property type="term" value="C:cytoplasm"/>
    <property type="evidence" value="ECO:0007669"/>
    <property type="project" value="UniProtKB-SubCell"/>
</dbReference>
<comment type="catalytic activity">
    <reaction evidence="7">
        <text>[protein]-L-isoaspartate + S-adenosyl-L-methionine = [protein]-L-isoaspartate alpha-methyl ester + S-adenosyl-L-homocysteine</text>
        <dbReference type="Rhea" id="RHEA:12705"/>
        <dbReference type="Rhea" id="RHEA-COMP:12143"/>
        <dbReference type="Rhea" id="RHEA-COMP:12144"/>
        <dbReference type="ChEBI" id="CHEBI:57856"/>
        <dbReference type="ChEBI" id="CHEBI:59789"/>
        <dbReference type="ChEBI" id="CHEBI:90596"/>
        <dbReference type="ChEBI" id="CHEBI:90598"/>
        <dbReference type="EC" id="2.1.1.77"/>
    </reaction>
</comment>
<dbReference type="Pfam" id="PF01135">
    <property type="entry name" value="PCMT"/>
    <property type="match status" value="1"/>
</dbReference>
<keyword evidence="5 7" id="KW-0808">Transferase</keyword>
<evidence type="ECO:0000256" key="2">
    <source>
        <dbReference type="ARBA" id="ARBA00005369"/>
    </source>
</evidence>
<evidence type="ECO:0000256" key="3">
    <source>
        <dbReference type="ARBA" id="ARBA00022490"/>
    </source>
</evidence>
<evidence type="ECO:0000313" key="10">
    <source>
        <dbReference type="Proteomes" id="UP000317835"/>
    </source>
</evidence>
<comment type="function">
    <text evidence="7">Catalyzes the methyl esterification of L-isoaspartyl residues in peptides and proteins that result from spontaneous decomposition of normal L-aspartyl and L-asparaginyl residues. It plays a role in the repair and/or degradation of damaged proteins.</text>
</comment>
<organism evidence="9 10">
    <name type="scientific">Tautonia plasticadhaerens</name>
    <dbReference type="NCBI Taxonomy" id="2527974"/>
    <lineage>
        <taxon>Bacteria</taxon>
        <taxon>Pseudomonadati</taxon>
        <taxon>Planctomycetota</taxon>
        <taxon>Planctomycetia</taxon>
        <taxon>Isosphaerales</taxon>
        <taxon>Isosphaeraceae</taxon>
        <taxon>Tautonia</taxon>
    </lineage>
</organism>
<dbReference type="GO" id="GO:0004719">
    <property type="term" value="F:protein-L-isoaspartate (D-aspartate) O-methyltransferase activity"/>
    <property type="evidence" value="ECO:0007669"/>
    <property type="project" value="UniProtKB-UniRule"/>
</dbReference>
<keyword evidence="6 7" id="KW-0949">S-adenosyl-L-methionine</keyword>
<keyword evidence="4 7" id="KW-0489">Methyltransferase</keyword>
<comment type="subcellular location">
    <subcellularLocation>
        <location evidence="1 7">Cytoplasm</location>
    </subcellularLocation>
</comment>
<dbReference type="GO" id="GO:0030091">
    <property type="term" value="P:protein repair"/>
    <property type="evidence" value="ECO:0007669"/>
    <property type="project" value="UniProtKB-UniRule"/>
</dbReference>
<comment type="similarity">
    <text evidence="2 7">Belongs to the methyltransferase superfamily. L-isoaspartyl/D-aspartyl protein methyltransferase family.</text>
</comment>
<dbReference type="PANTHER" id="PTHR11579">
    <property type="entry name" value="PROTEIN-L-ISOASPARTATE O-METHYLTRANSFERASE"/>
    <property type="match status" value="1"/>
</dbReference>
<dbReference type="InterPro" id="IPR000682">
    <property type="entry name" value="PCMT"/>
</dbReference>
<evidence type="ECO:0000256" key="6">
    <source>
        <dbReference type="ARBA" id="ARBA00022691"/>
    </source>
</evidence>
<dbReference type="SUPFAM" id="SSF53335">
    <property type="entry name" value="S-adenosyl-L-methionine-dependent methyltransferases"/>
    <property type="match status" value="1"/>
</dbReference>
<reference evidence="9 10" key="1">
    <citation type="submission" date="2019-02" db="EMBL/GenBank/DDBJ databases">
        <title>Deep-cultivation of Planctomycetes and their phenomic and genomic characterization uncovers novel biology.</title>
        <authorList>
            <person name="Wiegand S."/>
            <person name="Jogler M."/>
            <person name="Boedeker C."/>
            <person name="Pinto D."/>
            <person name="Vollmers J."/>
            <person name="Rivas-Marin E."/>
            <person name="Kohn T."/>
            <person name="Peeters S.H."/>
            <person name="Heuer A."/>
            <person name="Rast P."/>
            <person name="Oberbeckmann S."/>
            <person name="Bunk B."/>
            <person name="Jeske O."/>
            <person name="Meyerdierks A."/>
            <person name="Storesund J.E."/>
            <person name="Kallscheuer N."/>
            <person name="Luecker S."/>
            <person name="Lage O.M."/>
            <person name="Pohl T."/>
            <person name="Merkel B.J."/>
            <person name="Hornburger P."/>
            <person name="Mueller R.-W."/>
            <person name="Bruemmer F."/>
            <person name="Labrenz M."/>
            <person name="Spormann A.M."/>
            <person name="Op den Camp H."/>
            <person name="Overmann J."/>
            <person name="Amann R."/>
            <person name="Jetten M.S.M."/>
            <person name="Mascher T."/>
            <person name="Medema M.H."/>
            <person name="Devos D.P."/>
            <person name="Kaster A.-K."/>
            <person name="Ovreas L."/>
            <person name="Rohde M."/>
            <person name="Galperin M.Y."/>
            <person name="Jogler C."/>
        </authorList>
    </citation>
    <scope>NUCLEOTIDE SEQUENCE [LARGE SCALE GENOMIC DNA]</scope>
    <source>
        <strain evidence="9 10">ElP</strain>
    </source>
</reference>
<sequence length="265" mass="27776">MIPLNPALSTAISIPIGPIAALIGLAVVLGCVPAGPATPRPEGAANPGDYARDRASMVDRQLRARDITDPRVLDAMSRVPRHEFVPEGLRDQAHADRPLPIGQGQTISQPYIVALMTQLAGPGPGDRALDVGTGSGYQAAVLAELAGEVFSIEIHEELADSARERLGRLGYDNVAVRHGDGYRGWPEHAPFDLIVVAAAPAEVPPLLVEQLAPGGRLVMPVGDELGQQLILIEKDEGGSTTRRSIAPVAFVPMTGEARGAGGPDR</sequence>
<dbReference type="Proteomes" id="UP000317835">
    <property type="component" value="Chromosome"/>
</dbReference>
<dbReference type="NCBIfam" id="NF001453">
    <property type="entry name" value="PRK00312.1"/>
    <property type="match status" value="1"/>
</dbReference>
<evidence type="ECO:0000256" key="8">
    <source>
        <dbReference type="SAM" id="Phobius"/>
    </source>
</evidence>
<keyword evidence="10" id="KW-1185">Reference proteome</keyword>
<dbReference type="EMBL" id="CP036426">
    <property type="protein sequence ID" value="QDV38780.1"/>
    <property type="molecule type" value="Genomic_DNA"/>
</dbReference>
<name>A0A518HD69_9BACT</name>
<dbReference type="PANTHER" id="PTHR11579:SF0">
    <property type="entry name" value="PROTEIN-L-ISOASPARTATE(D-ASPARTATE) O-METHYLTRANSFERASE"/>
    <property type="match status" value="1"/>
</dbReference>
<dbReference type="Gene3D" id="3.40.50.150">
    <property type="entry name" value="Vaccinia Virus protein VP39"/>
    <property type="match status" value="1"/>
</dbReference>
<dbReference type="InterPro" id="IPR029063">
    <property type="entry name" value="SAM-dependent_MTases_sf"/>
</dbReference>
<dbReference type="NCBIfam" id="TIGR00080">
    <property type="entry name" value="pimt"/>
    <property type="match status" value="1"/>
</dbReference>
<dbReference type="EC" id="2.1.1.77" evidence="7"/>
<feature type="transmembrane region" description="Helical" evidence="8">
    <location>
        <begin position="12"/>
        <end position="32"/>
    </location>
</feature>
<dbReference type="RefSeq" id="WP_261344393.1">
    <property type="nucleotide sequence ID" value="NZ_CP036426.1"/>
</dbReference>
<keyword evidence="3 7" id="KW-0963">Cytoplasm</keyword>
<evidence type="ECO:0000256" key="7">
    <source>
        <dbReference type="HAMAP-Rule" id="MF_00090"/>
    </source>
</evidence>
<dbReference type="KEGG" id="tpla:ElP_67370"/>
<evidence type="ECO:0000256" key="5">
    <source>
        <dbReference type="ARBA" id="ARBA00022679"/>
    </source>
</evidence>
<dbReference type="AlphaFoldDB" id="A0A518HD69"/>
<dbReference type="GO" id="GO:0032259">
    <property type="term" value="P:methylation"/>
    <property type="evidence" value="ECO:0007669"/>
    <property type="project" value="UniProtKB-KW"/>
</dbReference>
<dbReference type="CDD" id="cd02440">
    <property type="entry name" value="AdoMet_MTases"/>
    <property type="match status" value="1"/>
</dbReference>
<evidence type="ECO:0000256" key="4">
    <source>
        <dbReference type="ARBA" id="ARBA00022603"/>
    </source>
</evidence>
<evidence type="ECO:0000256" key="1">
    <source>
        <dbReference type="ARBA" id="ARBA00004496"/>
    </source>
</evidence>
<dbReference type="FunFam" id="3.40.50.150:FF:000010">
    <property type="entry name" value="Protein-L-isoaspartate O-methyltransferase"/>
    <property type="match status" value="1"/>
</dbReference>
<dbReference type="PROSITE" id="PS01279">
    <property type="entry name" value="PCMT"/>
    <property type="match status" value="1"/>
</dbReference>
<keyword evidence="8" id="KW-0812">Transmembrane</keyword>